<dbReference type="Proteomes" id="UP000288805">
    <property type="component" value="Unassembled WGS sequence"/>
</dbReference>
<sequence>MTSCMFGSSFKEGLLTEYSTMDGESNQFERKQERLRTRWTASQDKIFADLVVEQIQLGNRSNNGFDQKAWKHIRDQFNAQTGLNFNKKQLRKHLDVLRTRYYNLKPAFEQSGFYLDQSNHMIMPEFELLEDLTEEHSKPEMLKIKDCHIYDQLCLIFNEPGLDGRYAQSSHYEGLEKNMEALQNTGLKSSPRSASMLVGTVAQTMPRQDNAPSPAAGVNVNASANGRKKRPSETHLSPRHHAKDQERLNGIIAEAMLEMISASKLRVVARTQDNNQFSITNCIKALDEIQGIDQSLYFAAVDLFDNSNQREIFLSLKCEKRLAWLQGKCKNASPVLVV</sequence>
<feature type="region of interest" description="Disordered" evidence="1">
    <location>
        <begin position="206"/>
        <end position="245"/>
    </location>
</feature>
<organism evidence="3 4">
    <name type="scientific">Vitis vinifera</name>
    <name type="common">Grape</name>
    <dbReference type="NCBI Taxonomy" id="29760"/>
    <lineage>
        <taxon>Eukaryota</taxon>
        <taxon>Viridiplantae</taxon>
        <taxon>Streptophyta</taxon>
        <taxon>Embryophyta</taxon>
        <taxon>Tracheophyta</taxon>
        <taxon>Spermatophyta</taxon>
        <taxon>Magnoliopsida</taxon>
        <taxon>eudicotyledons</taxon>
        <taxon>Gunneridae</taxon>
        <taxon>Pentapetalae</taxon>
        <taxon>rosids</taxon>
        <taxon>Vitales</taxon>
        <taxon>Vitaceae</taxon>
        <taxon>Viteae</taxon>
        <taxon>Vitis</taxon>
    </lineage>
</organism>
<dbReference type="AlphaFoldDB" id="A0A438I995"/>
<dbReference type="InterPro" id="IPR024752">
    <property type="entry name" value="Myb/SANT-like_dom"/>
</dbReference>
<feature type="domain" description="Myb/SANT-like" evidence="2">
    <location>
        <begin position="38"/>
        <end position="123"/>
    </location>
</feature>
<evidence type="ECO:0000313" key="3">
    <source>
        <dbReference type="EMBL" id="RVW93271.1"/>
    </source>
</evidence>
<evidence type="ECO:0000313" key="4">
    <source>
        <dbReference type="Proteomes" id="UP000288805"/>
    </source>
</evidence>
<dbReference type="InterPro" id="IPR045026">
    <property type="entry name" value="LIMYB"/>
</dbReference>
<dbReference type="Pfam" id="PF12776">
    <property type="entry name" value="Myb_DNA-bind_3"/>
    <property type="match status" value="1"/>
</dbReference>
<reference evidence="3 4" key="1">
    <citation type="journal article" date="2018" name="PLoS Genet.">
        <title>Population sequencing reveals clonal diversity and ancestral inbreeding in the grapevine cultivar Chardonnay.</title>
        <authorList>
            <person name="Roach M.J."/>
            <person name="Johnson D.L."/>
            <person name="Bohlmann J."/>
            <person name="van Vuuren H.J."/>
            <person name="Jones S.J."/>
            <person name="Pretorius I.S."/>
            <person name="Schmidt S.A."/>
            <person name="Borneman A.R."/>
        </authorList>
    </citation>
    <scope>NUCLEOTIDE SEQUENCE [LARGE SCALE GENOMIC DNA]</scope>
    <source>
        <strain evidence="4">cv. Chardonnay</strain>
        <tissue evidence="3">Leaf</tissue>
    </source>
</reference>
<name>A0A438I995_VITVI</name>
<comment type="caution">
    <text evidence="3">The sequence shown here is derived from an EMBL/GenBank/DDBJ whole genome shotgun (WGS) entry which is preliminary data.</text>
</comment>
<proteinExistence type="predicted"/>
<feature type="compositionally biased region" description="Low complexity" evidence="1">
    <location>
        <begin position="215"/>
        <end position="225"/>
    </location>
</feature>
<dbReference type="EMBL" id="QGNW01000130">
    <property type="protein sequence ID" value="RVW93271.1"/>
    <property type="molecule type" value="Genomic_DNA"/>
</dbReference>
<accession>A0A438I995</accession>
<protein>
    <recommendedName>
        <fullName evidence="2">Myb/SANT-like domain-containing protein</fullName>
    </recommendedName>
</protein>
<dbReference type="PANTHER" id="PTHR47584:SF4">
    <property type="entry name" value="(RAPE) HYPOTHETICAL PROTEIN"/>
    <property type="match status" value="1"/>
</dbReference>
<dbReference type="PANTHER" id="PTHR47584">
    <property type="match status" value="1"/>
</dbReference>
<evidence type="ECO:0000256" key="1">
    <source>
        <dbReference type="SAM" id="MobiDB-lite"/>
    </source>
</evidence>
<gene>
    <name evidence="3" type="ORF">CK203_022264</name>
</gene>
<evidence type="ECO:0000259" key="2">
    <source>
        <dbReference type="Pfam" id="PF12776"/>
    </source>
</evidence>